<protein>
    <submittedName>
        <fullName evidence="12">Polar amino acid transport system permease protein</fullName>
    </submittedName>
</protein>
<dbReference type="EMBL" id="JACHEO010000007">
    <property type="protein sequence ID" value="MBB5347863.1"/>
    <property type="molecule type" value="Genomic_DNA"/>
</dbReference>
<dbReference type="NCBIfam" id="TIGR01726">
    <property type="entry name" value="HEQRo_perm_3TM"/>
    <property type="match status" value="1"/>
</dbReference>
<reference evidence="12 13" key="1">
    <citation type="submission" date="2020-08" db="EMBL/GenBank/DDBJ databases">
        <title>Genomic Encyclopedia of Type Strains, Phase IV (KMG-IV): sequencing the most valuable type-strain genomes for metagenomic binning, comparative biology and taxonomic classification.</title>
        <authorList>
            <person name="Goeker M."/>
        </authorList>
    </citation>
    <scope>NUCLEOTIDE SEQUENCE [LARGE SCALE GENOMIC DNA]</scope>
    <source>
        <strain evidence="12 13">DSM 28570</strain>
    </source>
</reference>
<feature type="transmembrane region" description="Helical" evidence="10">
    <location>
        <begin position="89"/>
        <end position="110"/>
    </location>
</feature>
<dbReference type="Gene3D" id="1.10.3720.10">
    <property type="entry name" value="MetI-like"/>
    <property type="match status" value="1"/>
</dbReference>
<dbReference type="InterPro" id="IPR035906">
    <property type="entry name" value="MetI-like_sf"/>
</dbReference>
<keyword evidence="4 10" id="KW-0813">Transport</keyword>
<keyword evidence="6 10" id="KW-0812">Transmembrane</keyword>
<organism evidence="12 13">
    <name type="scientific">Desulfoprunum benzoelyticum</name>
    <dbReference type="NCBI Taxonomy" id="1506996"/>
    <lineage>
        <taxon>Bacteria</taxon>
        <taxon>Pseudomonadati</taxon>
        <taxon>Thermodesulfobacteriota</taxon>
        <taxon>Desulfobulbia</taxon>
        <taxon>Desulfobulbales</taxon>
        <taxon>Desulfobulbaceae</taxon>
        <taxon>Desulfoprunum</taxon>
    </lineage>
</organism>
<evidence type="ECO:0000256" key="4">
    <source>
        <dbReference type="ARBA" id="ARBA00022448"/>
    </source>
</evidence>
<keyword evidence="8 10" id="KW-1133">Transmembrane helix</keyword>
<dbReference type="RefSeq" id="WP_240191747.1">
    <property type="nucleotide sequence ID" value="NZ_JACHEO010000007.1"/>
</dbReference>
<dbReference type="GO" id="GO:0006865">
    <property type="term" value="P:amino acid transport"/>
    <property type="evidence" value="ECO:0007669"/>
    <property type="project" value="UniProtKB-KW"/>
</dbReference>
<dbReference type="SUPFAM" id="SSF161098">
    <property type="entry name" value="MetI-like"/>
    <property type="match status" value="1"/>
</dbReference>
<dbReference type="AlphaFoldDB" id="A0A840USY3"/>
<comment type="similarity">
    <text evidence="3">Belongs to the binding-protein-dependent transport system permease family. HisMQ subfamily.</text>
</comment>
<dbReference type="GO" id="GO:0043190">
    <property type="term" value="C:ATP-binding cassette (ABC) transporter complex"/>
    <property type="evidence" value="ECO:0007669"/>
    <property type="project" value="InterPro"/>
</dbReference>
<comment type="subcellular location">
    <subcellularLocation>
        <location evidence="2">Cell inner membrane</location>
        <topology evidence="2">Multi-pass membrane protein</topology>
    </subcellularLocation>
    <subcellularLocation>
        <location evidence="10">Cell membrane</location>
        <topology evidence="10">Multi-pass membrane protein</topology>
    </subcellularLocation>
</comment>
<keyword evidence="5" id="KW-1003">Cell membrane</keyword>
<keyword evidence="7" id="KW-0029">Amino-acid transport</keyword>
<keyword evidence="13" id="KW-1185">Reference proteome</keyword>
<dbReference type="InterPro" id="IPR010065">
    <property type="entry name" value="AA_ABC_transptr_permease_3TM"/>
</dbReference>
<name>A0A840USY3_9BACT</name>
<evidence type="ECO:0000259" key="11">
    <source>
        <dbReference type="PROSITE" id="PS50928"/>
    </source>
</evidence>
<feature type="transmembrane region" description="Helical" evidence="10">
    <location>
        <begin position="131"/>
        <end position="151"/>
    </location>
</feature>
<feature type="transmembrane region" description="Helical" evidence="10">
    <location>
        <begin position="29"/>
        <end position="49"/>
    </location>
</feature>
<evidence type="ECO:0000313" key="12">
    <source>
        <dbReference type="EMBL" id="MBB5347863.1"/>
    </source>
</evidence>
<evidence type="ECO:0000256" key="8">
    <source>
        <dbReference type="ARBA" id="ARBA00022989"/>
    </source>
</evidence>
<feature type="transmembrane region" description="Helical" evidence="10">
    <location>
        <begin position="251"/>
        <end position="273"/>
    </location>
</feature>
<evidence type="ECO:0000256" key="7">
    <source>
        <dbReference type="ARBA" id="ARBA00022970"/>
    </source>
</evidence>
<evidence type="ECO:0000256" key="10">
    <source>
        <dbReference type="RuleBase" id="RU363032"/>
    </source>
</evidence>
<evidence type="ECO:0000256" key="2">
    <source>
        <dbReference type="ARBA" id="ARBA00004429"/>
    </source>
</evidence>
<dbReference type="InterPro" id="IPR000515">
    <property type="entry name" value="MetI-like"/>
</dbReference>
<dbReference type="Pfam" id="PF00528">
    <property type="entry name" value="BPD_transp_1"/>
    <property type="match status" value="1"/>
</dbReference>
<dbReference type="InterPro" id="IPR043429">
    <property type="entry name" value="ArtM/GltK/GlnP/TcyL/YhdX-like"/>
</dbReference>
<dbReference type="PANTHER" id="PTHR30614">
    <property type="entry name" value="MEMBRANE COMPONENT OF AMINO ACID ABC TRANSPORTER"/>
    <property type="match status" value="1"/>
</dbReference>
<feature type="domain" description="ABC transmembrane type-1" evidence="11">
    <location>
        <begin position="83"/>
        <end position="270"/>
    </location>
</feature>
<comment type="caution">
    <text evidence="12">The sequence shown here is derived from an EMBL/GenBank/DDBJ whole genome shotgun (WGS) entry which is preliminary data.</text>
</comment>
<dbReference type="PROSITE" id="PS50928">
    <property type="entry name" value="ABC_TM1"/>
    <property type="match status" value="1"/>
</dbReference>
<keyword evidence="9 10" id="KW-0472">Membrane</keyword>
<evidence type="ECO:0000256" key="1">
    <source>
        <dbReference type="ARBA" id="ARBA00003159"/>
    </source>
</evidence>
<sequence length="280" mass="30567">MNQQPVHKPMNLSFPATTRHLRRLSRSPLVDVAILLILGTGIGAVLLSGSQGMGYNWQWYRIPRYLWTVDAGDLIAGPLLHGLLVTLQLSAYSLVLALAIGLITAVLRLSHSPLASLLARLYVEGVRNTPLLIQIFFIYFVLGPLLGLQRLPAAVLSLSLFEGAYVAEILRSGIMSVPHQQVEASYSLGLGTYATYRKVILPQAFRTALPPLASQTISLVKDSALVSTIAIYDLTMHAQAIIAETFLTFEIWLTVAALYLLITITLSLAAGVLEQRLKLP</sequence>
<evidence type="ECO:0000256" key="9">
    <source>
        <dbReference type="ARBA" id="ARBA00023136"/>
    </source>
</evidence>
<evidence type="ECO:0000256" key="6">
    <source>
        <dbReference type="ARBA" id="ARBA00022692"/>
    </source>
</evidence>
<comment type="function">
    <text evidence="1">Part of the binding-protein-dependent transport system for glutamine; probably responsible for the translocation of the substrate across the membrane.</text>
</comment>
<proteinExistence type="inferred from homology"/>
<dbReference type="Proteomes" id="UP000539642">
    <property type="component" value="Unassembled WGS sequence"/>
</dbReference>
<evidence type="ECO:0000256" key="5">
    <source>
        <dbReference type="ARBA" id="ARBA00022475"/>
    </source>
</evidence>
<dbReference type="CDD" id="cd06261">
    <property type="entry name" value="TM_PBP2"/>
    <property type="match status" value="1"/>
</dbReference>
<dbReference type="PANTHER" id="PTHR30614:SF20">
    <property type="entry name" value="GLUTAMINE TRANSPORT SYSTEM PERMEASE PROTEIN GLNP"/>
    <property type="match status" value="1"/>
</dbReference>
<evidence type="ECO:0000256" key="3">
    <source>
        <dbReference type="ARBA" id="ARBA00010072"/>
    </source>
</evidence>
<evidence type="ECO:0000313" key="13">
    <source>
        <dbReference type="Proteomes" id="UP000539642"/>
    </source>
</evidence>
<dbReference type="GO" id="GO:0022857">
    <property type="term" value="F:transmembrane transporter activity"/>
    <property type="evidence" value="ECO:0007669"/>
    <property type="project" value="InterPro"/>
</dbReference>
<gene>
    <name evidence="12" type="ORF">HNQ81_001592</name>
</gene>
<accession>A0A840USY3</accession>